<gene>
    <name evidence="1" type="ORF">ASIM_LOCUS7975</name>
</gene>
<accession>A0A0M3JKP6</accession>
<reference evidence="1 2" key="2">
    <citation type="submission" date="2018-11" db="EMBL/GenBank/DDBJ databases">
        <authorList>
            <consortium name="Pathogen Informatics"/>
        </authorList>
    </citation>
    <scope>NUCLEOTIDE SEQUENCE [LARGE SCALE GENOMIC DNA]</scope>
</reference>
<proteinExistence type="predicted"/>
<keyword evidence="2" id="KW-1185">Reference proteome</keyword>
<evidence type="ECO:0000313" key="2">
    <source>
        <dbReference type="Proteomes" id="UP000267096"/>
    </source>
</evidence>
<evidence type="ECO:0000313" key="1">
    <source>
        <dbReference type="EMBL" id="VDK30494.1"/>
    </source>
</evidence>
<sequence>MFRWEKLSELQQTLMNVLTKKGILQSYDRERVRRKKRDVNGAIVRRANKLRSFSAQEVGGSIPHEISWAYFCDFVGYLARPSGIME</sequence>
<name>A0A0M3JKP6_ANISI</name>
<organism evidence="3">
    <name type="scientific">Anisakis simplex</name>
    <name type="common">Herring worm</name>
    <dbReference type="NCBI Taxonomy" id="6269"/>
    <lineage>
        <taxon>Eukaryota</taxon>
        <taxon>Metazoa</taxon>
        <taxon>Ecdysozoa</taxon>
        <taxon>Nematoda</taxon>
        <taxon>Chromadorea</taxon>
        <taxon>Rhabditida</taxon>
        <taxon>Spirurina</taxon>
        <taxon>Ascaridomorpha</taxon>
        <taxon>Ascaridoidea</taxon>
        <taxon>Anisakidae</taxon>
        <taxon>Anisakis</taxon>
        <taxon>Anisakis simplex complex</taxon>
    </lineage>
</organism>
<reference evidence="3" key="1">
    <citation type="submission" date="2017-02" db="UniProtKB">
        <authorList>
            <consortium name="WormBaseParasite"/>
        </authorList>
    </citation>
    <scope>IDENTIFICATION</scope>
</reference>
<protein>
    <submittedName>
        <fullName evidence="3">30S ribosomal protein S20</fullName>
    </submittedName>
</protein>
<dbReference type="EMBL" id="UYRR01020510">
    <property type="protein sequence ID" value="VDK30494.1"/>
    <property type="molecule type" value="Genomic_DNA"/>
</dbReference>
<dbReference type="WBParaSite" id="ASIM_0000822201-mRNA-1">
    <property type="protein sequence ID" value="ASIM_0000822201-mRNA-1"/>
    <property type="gene ID" value="ASIM_0000822201"/>
</dbReference>
<dbReference type="AlphaFoldDB" id="A0A0M3JKP6"/>
<evidence type="ECO:0000313" key="3">
    <source>
        <dbReference type="WBParaSite" id="ASIM_0000822201-mRNA-1"/>
    </source>
</evidence>
<dbReference type="Proteomes" id="UP000267096">
    <property type="component" value="Unassembled WGS sequence"/>
</dbReference>